<protein>
    <submittedName>
        <fullName evidence="1">Uncharacterized protein</fullName>
    </submittedName>
</protein>
<sequence>MNKENAEKSAIKILLKIIIMMVEKLPYDLSTMRMLESKLRKIKKLLRQPKKSLSREIDAKLS</sequence>
<gene>
    <name evidence="1" type="ORF">CO162_03045</name>
</gene>
<proteinExistence type="predicted"/>
<name>A0A2M7YGF6_9BACT</name>
<evidence type="ECO:0000313" key="2">
    <source>
        <dbReference type="Proteomes" id="UP000229213"/>
    </source>
</evidence>
<accession>A0A2M7YGF6</accession>
<reference evidence="2" key="1">
    <citation type="submission" date="2017-09" db="EMBL/GenBank/DDBJ databases">
        <title>Depth-based differentiation of microbial function through sediment-hosted aquifers and enrichment of novel symbionts in the deep terrestrial subsurface.</title>
        <authorList>
            <person name="Probst A.J."/>
            <person name="Ladd B."/>
            <person name="Jarett J.K."/>
            <person name="Geller-Mcgrath D.E."/>
            <person name="Sieber C.M.K."/>
            <person name="Emerson J.B."/>
            <person name="Anantharaman K."/>
            <person name="Thomas B.C."/>
            <person name="Malmstrom R."/>
            <person name="Stieglmeier M."/>
            <person name="Klingl A."/>
            <person name="Woyke T."/>
            <person name="Ryan C.M."/>
            <person name="Banfield J.F."/>
        </authorList>
    </citation>
    <scope>NUCLEOTIDE SEQUENCE [LARGE SCALE GENOMIC DNA]</scope>
</reference>
<dbReference type="EMBL" id="PFWI01000103">
    <property type="protein sequence ID" value="PJA62061.1"/>
    <property type="molecule type" value="Genomic_DNA"/>
</dbReference>
<evidence type="ECO:0000313" key="1">
    <source>
        <dbReference type="EMBL" id="PJA62061.1"/>
    </source>
</evidence>
<dbReference type="Proteomes" id="UP000229213">
    <property type="component" value="Unassembled WGS sequence"/>
</dbReference>
<comment type="caution">
    <text evidence="1">The sequence shown here is derived from an EMBL/GenBank/DDBJ whole genome shotgun (WGS) entry which is preliminary data.</text>
</comment>
<organism evidence="1 2">
    <name type="scientific">bacterium (Candidatus Ratteibacteria) CG_4_9_14_3_um_filter_41_21</name>
    <dbReference type="NCBI Taxonomy" id="2014289"/>
    <lineage>
        <taxon>Bacteria</taxon>
        <taxon>Candidatus Ratteibacteria</taxon>
    </lineage>
</organism>
<dbReference type="AlphaFoldDB" id="A0A2M7YGF6"/>